<dbReference type="GO" id="GO:0030154">
    <property type="term" value="P:cell differentiation"/>
    <property type="evidence" value="ECO:0007669"/>
    <property type="project" value="TreeGrafter"/>
</dbReference>
<gene>
    <name evidence="8" type="ORF">CAUJ_LOCUS15979</name>
</gene>
<dbReference type="InterPro" id="IPR036390">
    <property type="entry name" value="WH_DNA-bd_sf"/>
</dbReference>
<dbReference type="PROSITE" id="PS50039">
    <property type="entry name" value="FORK_HEAD_3"/>
    <property type="match status" value="1"/>
</dbReference>
<dbReference type="PANTHER" id="PTHR11829">
    <property type="entry name" value="FORKHEAD BOX PROTEIN"/>
    <property type="match status" value="1"/>
</dbReference>
<keyword evidence="1 6" id="KW-0238">DNA-binding</keyword>
<dbReference type="EMBL" id="CAJGYM010000234">
    <property type="protein sequence ID" value="CAD6200080.1"/>
    <property type="molecule type" value="Genomic_DNA"/>
</dbReference>
<dbReference type="InterPro" id="IPR001766">
    <property type="entry name" value="Fork_head_dom"/>
</dbReference>
<dbReference type="InterPro" id="IPR050211">
    <property type="entry name" value="FOX_domain-containing"/>
</dbReference>
<dbReference type="CDD" id="cd00059">
    <property type="entry name" value="FH_FOX"/>
    <property type="match status" value="1"/>
</dbReference>
<evidence type="ECO:0000313" key="8">
    <source>
        <dbReference type="EMBL" id="CAD6200080.1"/>
    </source>
</evidence>
<dbReference type="FunFam" id="1.10.10.10:FF:000135">
    <property type="entry name" value="forkhead box protein G1"/>
    <property type="match status" value="1"/>
</dbReference>
<dbReference type="SUPFAM" id="SSF46785">
    <property type="entry name" value="Winged helix' DNA-binding domain"/>
    <property type="match status" value="1"/>
</dbReference>
<protein>
    <recommendedName>
        <fullName evidence="4">Forkhead box protein fkh-2</fullName>
    </recommendedName>
    <alternativeName>
        <fullName evidence="5">Forkhead transcription factor family member fkh-2</fullName>
    </alternativeName>
</protein>
<name>A0A8S1I0K6_9PELO</name>
<keyword evidence="9" id="KW-1185">Reference proteome</keyword>
<evidence type="ECO:0000256" key="6">
    <source>
        <dbReference type="PROSITE-ProRule" id="PRU00089"/>
    </source>
</evidence>
<evidence type="ECO:0000256" key="5">
    <source>
        <dbReference type="ARBA" id="ARBA00077297"/>
    </source>
</evidence>
<evidence type="ECO:0000256" key="3">
    <source>
        <dbReference type="ARBA" id="ARBA00056063"/>
    </source>
</evidence>
<feature type="domain" description="Fork-head" evidence="7">
    <location>
        <begin position="244"/>
        <end position="316"/>
    </location>
</feature>
<dbReference type="OrthoDB" id="10070006at2759"/>
<comment type="subcellular location">
    <subcellularLocation>
        <location evidence="6">Nucleus</location>
    </subcellularLocation>
</comment>
<dbReference type="GO" id="GO:0000981">
    <property type="term" value="F:DNA-binding transcription factor activity, RNA polymerase II-specific"/>
    <property type="evidence" value="ECO:0007669"/>
    <property type="project" value="TreeGrafter"/>
</dbReference>
<dbReference type="Proteomes" id="UP000835052">
    <property type="component" value="Unassembled WGS sequence"/>
</dbReference>
<keyword evidence="2 6" id="KW-0539">Nucleus</keyword>
<proteinExistence type="predicted"/>
<dbReference type="PRINTS" id="PR00053">
    <property type="entry name" value="FORKHEAD"/>
</dbReference>
<accession>A0A8S1I0K6</accession>
<dbReference type="GO" id="GO:0000978">
    <property type="term" value="F:RNA polymerase II cis-regulatory region sequence-specific DNA binding"/>
    <property type="evidence" value="ECO:0007669"/>
    <property type="project" value="TreeGrafter"/>
</dbReference>
<reference evidence="8" key="1">
    <citation type="submission" date="2020-10" db="EMBL/GenBank/DDBJ databases">
        <authorList>
            <person name="Kikuchi T."/>
        </authorList>
    </citation>
    <scope>NUCLEOTIDE SEQUENCE</scope>
    <source>
        <strain evidence="8">NKZ352</strain>
    </source>
</reference>
<dbReference type="InterPro" id="IPR030456">
    <property type="entry name" value="TF_fork_head_CS_2"/>
</dbReference>
<dbReference type="GO" id="GO:0009653">
    <property type="term" value="P:anatomical structure morphogenesis"/>
    <property type="evidence" value="ECO:0007669"/>
    <property type="project" value="TreeGrafter"/>
</dbReference>
<dbReference type="Pfam" id="PF00250">
    <property type="entry name" value="Forkhead"/>
    <property type="match status" value="1"/>
</dbReference>
<sequence length="328" mass="38030">MIRFALPFWCTIITRFAHSIRTARFVTQRKKETIALITELSMAILLKPEKVIRGLRQRLQPNDVASGPSARVCFQKKANGACQLISSSTVPRSDGTKEEEEEENFNKEVNVTMSEKAFCITDVTYPGLVRKLVWLVALRHNRSSTQADFPDIQSPPAAFSSKNLSLYFRKSQGDNYKPFVFDNETADLTPEEVSPPAHTCRLWRLFPPLYIRKDMSNSQSFTVAELISSPAQDQNEKADESEEKPIYSYNAMIVMALRQSENERLTLSGIYEYIERRFPYYKKAQMNWKNSIRHNLSLSKCFIKLPKDRENHQHRGYSTIIRFERKHM</sequence>
<dbReference type="InterPro" id="IPR036388">
    <property type="entry name" value="WH-like_DNA-bd_sf"/>
</dbReference>
<dbReference type="PROSITE" id="PS00658">
    <property type="entry name" value="FORK_HEAD_2"/>
    <property type="match status" value="1"/>
</dbReference>
<feature type="DNA-binding region" description="Fork-head" evidence="6">
    <location>
        <begin position="244"/>
        <end position="316"/>
    </location>
</feature>
<dbReference type="AlphaFoldDB" id="A0A8S1I0K6"/>
<dbReference type="PANTHER" id="PTHR11829:SF411">
    <property type="entry name" value="FORKHEAD BOX PROTEIN L2"/>
    <property type="match status" value="1"/>
</dbReference>
<comment type="function">
    <text evidence="3">Transcription factor. Plays a role in embryogenesis and later development, perhaps acting redundantly with forkhead protein pes-1.</text>
</comment>
<dbReference type="GO" id="GO:0005634">
    <property type="term" value="C:nucleus"/>
    <property type="evidence" value="ECO:0007669"/>
    <property type="project" value="UniProtKB-SubCell"/>
</dbReference>
<evidence type="ECO:0000256" key="2">
    <source>
        <dbReference type="ARBA" id="ARBA00023242"/>
    </source>
</evidence>
<evidence type="ECO:0000256" key="4">
    <source>
        <dbReference type="ARBA" id="ARBA00071019"/>
    </source>
</evidence>
<evidence type="ECO:0000259" key="7">
    <source>
        <dbReference type="PROSITE" id="PS50039"/>
    </source>
</evidence>
<organism evidence="8 9">
    <name type="scientific">Caenorhabditis auriculariae</name>
    <dbReference type="NCBI Taxonomy" id="2777116"/>
    <lineage>
        <taxon>Eukaryota</taxon>
        <taxon>Metazoa</taxon>
        <taxon>Ecdysozoa</taxon>
        <taxon>Nematoda</taxon>
        <taxon>Chromadorea</taxon>
        <taxon>Rhabditida</taxon>
        <taxon>Rhabditina</taxon>
        <taxon>Rhabditomorpha</taxon>
        <taxon>Rhabditoidea</taxon>
        <taxon>Rhabditidae</taxon>
        <taxon>Peloderinae</taxon>
        <taxon>Caenorhabditis</taxon>
    </lineage>
</organism>
<dbReference type="Gene3D" id="1.10.10.10">
    <property type="entry name" value="Winged helix-like DNA-binding domain superfamily/Winged helix DNA-binding domain"/>
    <property type="match status" value="1"/>
</dbReference>
<evidence type="ECO:0000313" key="9">
    <source>
        <dbReference type="Proteomes" id="UP000835052"/>
    </source>
</evidence>
<dbReference type="SMART" id="SM00339">
    <property type="entry name" value="FH"/>
    <property type="match status" value="1"/>
</dbReference>
<comment type="caution">
    <text evidence="8">The sequence shown here is derived from an EMBL/GenBank/DDBJ whole genome shotgun (WGS) entry which is preliminary data.</text>
</comment>
<evidence type="ECO:0000256" key="1">
    <source>
        <dbReference type="ARBA" id="ARBA00023125"/>
    </source>
</evidence>